<evidence type="ECO:0000313" key="2">
    <source>
        <dbReference type="Proteomes" id="UP001170481"/>
    </source>
</evidence>
<dbReference type="AlphaFoldDB" id="A0AAP4WZC5"/>
<organism evidence="1 2">
    <name type="scientific">Cobetia amphilecti</name>
    <dbReference type="NCBI Taxonomy" id="1055104"/>
    <lineage>
        <taxon>Bacteria</taxon>
        <taxon>Pseudomonadati</taxon>
        <taxon>Pseudomonadota</taxon>
        <taxon>Gammaproteobacteria</taxon>
        <taxon>Oceanospirillales</taxon>
        <taxon>Halomonadaceae</taxon>
        <taxon>Cobetia</taxon>
    </lineage>
</organism>
<proteinExistence type="predicted"/>
<gene>
    <name evidence="1" type="ORF">Q4535_01770</name>
</gene>
<dbReference type="InterPro" id="IPR029465">
    <property type="entry name" value="ATPgrasp_TupA"/>
</dbReference>
<accession>A0AAP4WZC5</accession>
<dbReference type="Proteomes" id="UP001170481">
    <property type="component" value="Unassembled WGS sequence"/>
</dbReference>
<comment type="caution">
    <text evidence="1">The sequence shown here is derived from an EMBL/GenBank/DDBJ whole genome shotgun (WGS) entry which is preliminary data.</text>
</comment>
<sequence length="313" mass="36242">MRSIISFIRKKVIKPSVYFSLRLVALIYIAFHPSQWDLLNKKYRSQVLKVFSQHLLRRRTLPNIKQPKSYNDKLAWIMIYDTNLDKIMCSDKLAMKNYVSKVVGDGYVAKTLKVTHDVNDINPNSVKAKCVVKTNHDSGTVFIISDENKVEWSKIRKKIKTSIGIKYGALQGEWPYQYIKPVIFVEEYLDLGKGVPPDYKFHCCSGEISFVQYIYDRETKPKEVILTELGEDLKTQLDYNFDYGEKPKIDYTWDIMCDIAKKLSANFKYVRVDLYSVKGKVYIGELTFSPRAGCYSGNGQEKLGERLNIKFGV</sequence>
<evidence type="ECO:0000313" key="1">
    <source>
        <dbReference type="EMBL" id="MDO6670836.1"/>
    </source>
</evidence>
<dbReference type="EMBL" id="JAUORK010000002">
    <property type="protein sequence ID" value="MDO6670836.1"/>
    <property type="molecule type" value="Genomic_DNA"/>
</dbReference>
<protein>
    <submittedName>
        <fullName evidence="1">ATP-grasp fold amidoligase family protein</fullName>
    </submittedName>
</protein>
<reference evidence="1" key="1">
    <citation type="submission" date="2023-07" db="EMBL/GenBank/DDBJ databases">
        <title>Genome content predicts the carbon catabolic preferences of heterotrophic bacteria.</title>
        <authorList>
            <person name="Gralka M."/>
        </authorList>
    </citation>
    <scope>NUCLEOTIDE SEQUENCE</scope>
    <source>
        <strain evidence="1">C2R13</strain>
    </source>
</reference>
<dbReference type="RefSeq" id="WP_303592714.1">
    <property type="nucleotide sequence ID" value="NZ_JAUORK010000002.1"/>
</dbReference>
<dbReference type="Pfam" id="PF14305">
    <property type="entry name" value="ATPgrasp_TupA"/>
    <property type="match status" value="1"/>
</dbReference>
<name>A0AAP4WZC5_9GAMM</name>